<reference evidence="1 2" key="1">
    <citation type="submission" date="2017-06" db="EMBL/GenBank/DDBJ databases">
        <authorList>
            <person name="Kim H.J."/>
            <person name="Triplett B.A."/>
        </authorList>
    </citation>
    <scope>NUCLEOTIDE SEQUENCE [LARGE SCALE GENOMIC DNA]</scope>
    <source>
        <strain evidence="1 2">B29T1</strain>
    </source>
</reference>
<dbReference type="Proteomes" id="UP000197065">
    <property type="component" value="Unassembled WGS sequence"/>
</dbReference>
<organism evidence="1 2">
    <name type="scientific">Arboricoccus pini</name>
    <dbReference type="NCBI Taxonomy" id="1963835"/>
    <lineage>
        <taxon>Bacteria</taxon>
        <taxon>Pseudomonadati</taxon>
        <taxon>Pseudomonadota</taxon>
        <taxon>Alphaproteobacteria</taxon>
        <taxon>Geminicoccales</taxon>
        <taxon>Geminicoccaceae</taxon>
        <taxon>Arboricoccus</taxon>
    </lineage>
</organism>
<dbReference type="AlphaFoldDB" id="A0A212RGN1"/>
<dbReference type="EMBL" id="FYEH01000008">
    <property type="protein sequence ID" value="SNB71509.1"/>
    <property type="molecule type" value="Genomic_DNA"/>
</dbReference>
<proteinExistence type="predicted"/>
<name>A0A212RGN1_9PROT</name>
<keyword evidence="2" id="KW-1185">Reference proteome</keyword>
<gene>
    <name evidence="1" type="ORF">SAMN07250955_108134</name>
</gene>
<evidence type="ECO:0000313" key="1">
    <source>
        <dbReference type="EMBL" id="SNB71509.1"/>
    </source>
</evidence>
<sequence length="112" mass="11743">MASAESSKIVVRYVPSFLKAVRPAEEFTGRLEGTNDAAEPAIRPLAPGRKNNRFADGEQAAANYTSIETAHVNGIDVEAVAADLISGLASHPTGFGALALAIAWNSRCCLSE</sequence>
<accession>A0A212RGN1</accession>
<protein>
    <submittedName>
        <fullName evidence="1">Uncharacterized protein</fullName>
    </submittedName>
</protein>
<evidence type="ECO:0000313" key="2">
    <source>
        <dbReference type="Proteomes" id="UP000197065"/>
    </source>
</evidence>